<reference evidence="10" key="1">
    <citation type="journal article" date="2019" name="Int. J. Syst. Evol. Microbiol.">
        <title>The Global Catalogue of Microorganisms (GCM) 10K type strain sequencing project: providing services to taxonomists for standard genome sequencing and annotation.</title>
        <authorList>
            <consortium name="The Broad Institute Genomics Platform"/>
            <consortium name="The Broad Institute Genome Sequencing Center for Infectious Disease"/>
            <person name="Wu L."/>
            <person name="Ma J."/>
        </authorList>
    </citation>
    <scope>NUCLEOTIDE SEQUENCE [LARGE SCALE GENOMIC DNA]</scope>
    <source>
        <strain evidence="10">JCM 17688</strain>
    </source>
</reference>
<evidence type="ECO:0000313" key="10">
    <source>
        <dbReference type="Proteomes" id="UP001500635"/>
    </source>
</evidence>
<dbReference type="EMBL" id="BAABFR010000038">
    <property type="protein sequence ID" value="GAA4394451.1"/>
    <property type="molecule type" value="Genomic_DNA"/>
</dbReference>
<dbReference type="InterPro" id="IPR051689">
    <property type="entry name" value="Sterol_desaturase/TMEM195"/>
</dbReference>
<keyword evidence="10" id="KW-1185">Reference proteome</keyword>
<evidence type="ECO:0000256" key="7">
    <source>
        <dbReference type="SAM" id="Phobius"/>
    </source>
</evidence>
<dbReference type="PANTHER" id="PTHR21624">
    <property type="entry name" value="STEROL DESATURASE-RELATED PROTEIN"/>
    <property type="match status" value="1"/>
</dbReference>
<feature type="transmembrane region" description="Helical" evidence="7">
    <location>
        <begin position="6"/>
        <end position="26"/>
    </location>
</feature>
<proteinExistence type="predicted"/>
<name>A0ABP8JQB5_9ACTN</name>
<comment type="caution">
    <text evidence="9">The sequence shown here is derived from an EMBL/GenBank/DDBJ whole genome shotgun (WGS) entry which is preliminary data.</text>
</comment>
<accession>A0ABP8JQB5</accession>
<dbReference type="InterPro" id="IPR006694">
    <property type="entry name" value="Fatty_acid_hydroxylase"/>
</dbReference>
<keyword evidence="6 7" id="KW-0472">Membrane</keyword>
<evidence type="ECO:0000256" key="2">
    <source>
        <dbReference type="ARBA" id="ARBA00022692"/>
    </source>
</evidence>
<evidence type="ECO:0000256" key="5">
    <source>
        <dbReference type="ARBA" id="ARBA00023098"/>
    </source>
</evidence>
<keyword evidence="4" id="KW-0560">Oxidoreductase</keyword>
<evidence type="ECO:0000256" key="1">
    <source>
        <dbReference type="ARBA" id="ARBA00004127"/>
    </source>
</evidence>
<evidence type="ECO:0000313" key="9">
    <source>
        <dbReference type="EMBL" id="GAA4394451.1"/>
    </source>
</evidence>
<evidence type="ECO:0000256" key="6">
    <source>
        <dbReference type="ARBA" id="ARBA00023136"/>
    </source>
</evidence>
<feature type="transmembrane region" description="Helical" evidence="7">
    <location>
        <begin position="87"/>
        <end position="104"/>
    </location>
</feature>
<feature type="transmembrane region" description="Helical" evidence="7">
    <location>
        <begin position="61"/>
        <end position="81"/>
    </location>
</feature>
<dbReference type="Proteomes" id="UP001500635">
    <property type="component" value="Unassembled WGS sequence"/>
</dbReference>
<keyword evidence="5" id="KW-0443">Lipid metabolism</keyword>
<keyword evidence="3 7" id="KW-1133">Transmembrane helix</keyword>
<dbReference type="PANTHER" id="PTHR21624:SF1">
    <property type="entry name" value="ALKYLGLYCEROL MONOOXYGENASE"/>
    <property type="match status" value="1"/>
</dbReference>
<comment type="subcellular location">
    <subcellularLocation>
        <location evidence="1">Endomembrane system</location>
        <topology evidence="1">Multi-pass membrane protein</topology>
    </subcellularLocation>
</comment>
<feature type="transmembrane region" description="Helical" evidence="7">
    <location>
        <begin position="143"/>
        <end position="163"/>
    </location>
</feature>
<sequence length="301" mass="34503">MQQNLIFALPSMVAFVILMAVEWLSYRLDPDNRGRPRHGFSGRDTATSLSIFALGRITKPIMAAAAPLGFLALAAWITPLHLSSHEWWVWVAAFVMVDLCYYWAHRADHRIRLMWTAHSVHHSSEYFNLSTAVRLPWLTPASLIRPLWFAPAVLLGFPVWMVLLTQSLNLLYQFPIHTERVGRLPRPIEFVFNTPSHHRVHHGSNNPYLDKNYAGVFILWDRMFGSYAEELEPVRFGLTTNIETYNPLKANYIELAAMLRDVHRAHTWRGRIGYLLAPPGFHEDKDATSPADSGHNRILTS</sequence>
<evidence type="ECO:0000256" key="4">
    <source>
        <dbReference type="ARBA" id="ARBA00023002"/>
    </source>
</evidence>
<evidence type="ECO:0000259" key="8">
    <source>
        <dbReference type="Pfam" id="PF04116"/>
    </source>
</evidence>
<keyword evidence="2 7" id="KW-0812">Transmembrane</keyword>
<feature type="domain" description="Fatty acid hydroxylase" evidence="8">
    <location>
        <begin position="90"/>
        <end position="226"/>
    </location>
</feature>
<protein>
    <submittedName>
        <fullName evidence="9">Sterol desaturase family protein</fullName>
    </submittedName>
</protein>
<gene>
    <name evidence="9" type="ORF">GCM10023147_26510</name>
</gene>
<organism evidence="9 10">
    <name type="scientific">Tsukamurella soli</name>
    <dbReference type="NCBI Taxonomy" id="644556"/>
    <lineage>
        <taxon>Bacteria</taxon>
        <taxon>Bacillati</taxon>
        <taxon>Actinomycetota</taxon>
        <taxon>Actinomycetes</taxon>
        <taxon>Mycobacteriales</taxon>
        <taxon>Tsukamurellaceae</taxon>
        <taxon>Tsukamurella</taxon>
    </lineage>
</organism>
<evidence type="ECO:0000256" key="3">
    <source>
        <dbReference type="ARBA" id="ARBA00022989"/>
    </source>
</evidence>
<dbReference type="Pfam" id="PF04116">
    <property type="entry name" value="FA_hydroxylase"/>
    <property type="match status" value="1"/>
</dbReference>